<dbReference type="AlphaFoldDB" id="G0GFK4"/>
<dbReference type="InterPro" id="IPR018120">
    <property type="entry name" value="Glyco_hydro_1_AS"/>
</dbReference>
<dbReference type="OrthoDB" id="9765195at2"/>
<feature type="binding site" evidence="10">
    <location>
        <begin position="404"/>
        <end position="405"/>
    </location>
    <ligand>
        <name>substrate</name>
    </ligand>
</feature>
<dbReference type="GO" id="GO:0005829">
    <property type="term" value="C:cytosol"/>
    <property type="evidence" value="ECO:0007669"/>
    <property type="project" value="TreeGrafter"/>
</dbReference>
<feature type="binding site" evidence="10">
    <location>
        <position position="121"/>
    </location>
    <ligand>
        <name>substrate</name>
    </ligand>
</feature>
<evidence type="ECO:0000256" key="7">
    <source>
        <dbReference type="ARBA" id="ARBA00023295"/>
    </source>
</evidence>
<comment type="catalytic activity">
    <reaction evidence="1 12">
        <text>Hydrolysis of terminal, non-reducing beta-D-glucosyl residues with release of beta-D-glucose.</text>
        <dbReference type="EC" id="3.2.1.21"/>
    </reaction>
</comment>
<comment type="similarity">
    <text evidence="2 12">Belongs to the glycosyl hydrolase 1 family.</text>
</comment>
<dbReference type="EC" id="3.2.1.21" evidence="3 12"/>
<feature type="active site" description="Proton donor" evidence="9">
    <location>
        <position position="166"/>
    </location>
</feature>
<dbReference type="GO" id="GO:0030245">
    <property type="term" value="P:cellulose catabolic process"/>
    <property type="evidence" value="ECO:0007669"/>
    <property type="project" value="UniProtKB-KW"/>
</dbReference>
<keyword evidence="6" id="KW-0119">Carbohydrate metabolism</keyword>
<evidence type="ECO:0000256" key="11">
    <source>
        <dbReference type="PROSITE-ProRule" id="PRU10055"/>
    </source>
</evidence>
<proteinExistence type="inferred from homology"/>
<dbReference type="KEGG" id="stq:Spith_2148"/>
<evidence type="ECO:0000313" key="14">
    <source>
        <dbReference type="Proteomes" id="UP000007254"/>
    </source>
</evidence>
<dbReference type="HOGENOM" id="CLU_001859_1_0_12"/>
<sequence length="446" mass="51338">MNQGLFPEDFVWGVATSSYQVEGSLGADGRGESIWDTFSRMPGKVKYGHNGEPGAYQYRRYEEDVKLMAELGITSYRFSIAWPRVFPDSMKKRNPKGFDYYDRLIDELLAHGIEPFVTLYHWDLPQYLEDEGGWPSRETAFYFADYARACFEALGDRVKMWATLNEPLCSSVLGYALGWHAPGKEDWNLAMSALHHLYLGHGLAVQAFRDGGYEGRIGMVQVVSVGRPATRREEDLLALEKYREESAKLFLDPLYGRGYPERLMREAGGSFPLQEGDLDIIATPMDFLGLNYYSERAIKADPENPRGFSEAPDHYPRTAMGWAIVPQGLYRLFRWVYDHYTPSEMYISENGAAFQDVLTPDEDACHDPERIAYLRDHLASAARIVKEGIPLKGYYLWSFIDNFEWAYGYTKRFGIVYCDYLDGRRIPKDSYYYYREVIAGNEIFEV</sequence>
<evidence type="ECO:0000256" key="1">
    <source>
        <dbReference type="ARBA" id="ARBA00000448"/>
    </source>
</evidence>
<evidence type="ECO:0000256" key="6">
    <source>
        <dbReference type="ARBA" id="ARBA00023277"/>
    </source>
</evidence>
<accession>G0GFK4</accession>
<keyword evidence="5" id="KW-0136">Cellulose degradation</keyword>
<feature type="active site" description="Nucleophile" evidence="9 11">
    <location>
        <position position="349"/>
    </location>
</feature>
<evidence type="ECO:0000256" key="8">
    <source>
        <dbReference type="ARBA" id="ARBA00023326"/>
    </source>
</evidence>
<evidence type="ECO:0000313" key="13">
    <source>
        <dbReference type="EMBL" id="AEJ62403.1"/>
    </source>
</evidence>
<keyword evidence="7 12" id="KW-0326">Glycosidase</keyword>
<dbReference type="GO" id="GO:0008422">
    <property type="term" value="F:beta-glucosidase activity"/>
    <property type="evidence" value="ECO:0007669"/>
    <property type="project" value="UniProtKB-EC"/>
</dbReference>
<dbReference type="Pfam" id="PF00232">
    <property type="entry name" value="Glyco_hydro_1"/>
    <property type="match status" value="1"/>
</dbReference>
<dbReference type="EMBL" id="CP002903">
    <property type="protein sequence ID" value="AEJ62403.1"/>
    <property type="molecule type" value="Genomic_DNA"/>
</dbReference>
<organism evidence="13 14">
    <name type="scientific">Winmispira thermophila (strain ATCC 700085 / DSM 6578 / Z-1203)</name>
    <name type="common">Spirochaeta thermophila</name>
    <dbReference type="NCBI Taxonomy" id="869211"/>
    <lineage>
        <taxon>Bacteria</taxon>
        <taxon>Pseudomonadati</taxon>
        <taxon>Spirochaetota</taxon>
        <taxon>Spirochaetia</taxon>
        <taxon>Winmispirales</taxon>
        <taxon>Winmispiraceae</taxon>
        <taxon>Winmispira</taxon>
    </lineage>
</organism>
<evidence type="ECO:0000256" key="9">
    <source>
        <dbReference type="PIRSR" id="PIRSR617736-1"/>
    </source>
</evidence>
<keyword evidence="8" id="KW-0624">Polysaccharide degradation</keyword>
<protein>
    <recommendedName>
        <fullName evidence="3 12">Beta-glucosidase</fullName>
        <ecNumber evidence="3 12">3.2.1.21</ecNumber>
    </recommendedName>
</protein>
<dbReference type="InterPro" id="IPR033132">
    <property type="entry name" value="GH_1_N_CS"/>
</dbReference>
<feature type="binding site" evidence="10">
    <location>
        <position position="293"/>
    </location>
    <ligand>
        <name>substrate</name>
    </ligand>
</feature>
<evidence type="ECO:0000256" key="12">
    <source>
        <dbReference type="RuleBase" id="RU361175"/>
    </source>
</evidence>
<evidence type="ECO:0000256" key="4">
    <source>
        <dbReference type="ARBA" id="ARBA00022801"/>
    </source>
</evidence>
<gene>
    <name evidence="13" type="ordered locus">Spith_2148</name>
</gene>
<name>G0GFK4_WINT7</name>
<dbReference type="PROSITE" id="PS00653">
    <property type="entry name" value="GLYCOSYL_HYDROL_F1_2"/>
    <property type="match status" value="1"/>
</dbReference>
<keyword evidence="14" id="KW-1185">Reference proteome</keyword>
<dbReference type="Proteomes" id="UP000007254">
    <property type="component" value="Chromosome"/>
</dbReference>
<reference evidence="13 14" key="1">
    <citation type="submission" date="2011-06" db="EMBL/GenBank/DDBJ databases">
        <title>The complete genome of Spirochaeta thermophila DSM 6578.</title>
        <authorList>
            <consortium name="US DOE Joint Genome Institute (JGI-PGF)"/>
            <person name="Lucas S."/>
            <person name="Lapidus A."/>
            <person name="Bruce D."/>
            <person name="Goodwin L."/>
            <person name="Pitluck S."/>
            <person name="Peters L."/>
            <person name="Kyrpides N."/>
            <person name="Mavromatis K."/>
            <person name="Ivanova N."/>
            <person name="Mikailova N."/>
            <person name="Pagani I."/>
            <person name="Chertkov O."/>
            <person name="Detter J.C."/>
            <person name="Tapia R."/>
            <person name="Han C."/>
            <person name="Land M."/>
            <person name="Hauser L."/>
            <person name="Markowitz V."/>
            <person name="Cheng J.-F."/>
            <person name="Hugenholtz P."/>
            <person name="Woyke T."/>
            <person name="Wu D."/>
            <person name="Spring S."/>
            <person name="Merkhoffer B."/>
            <person name="Schneider S."/>
            <person name="Klenk H.-P."/>
            <person name="Eisen J.A."/>
        </authorList>
    </citation>
    <scope>NUCLEOTIDE SEQUENCE [LARGE SCALE GENOMIC DNA]</scope>
    <source>
        <strain evidence="14">ATCC 700085 / DSM 6578 / Z-1203</strain>
    </source>
</reference>
<evidence type="ECO:0000256" key="10">
    <source>
        <dbReference type="PIRSR" id="PIRSR617736-2"/>
    </source>
</evidence>
<feature type="binding site" evidence="10">
    <location>
        <position position="165"/>
    </location>
    <ligand>
        <name>substrate</name>
    </ligand>
</feature>
<dbReference type="InterPro" id="IPR017736">
    <property type="entry name" value="Glyco_hydro_1_beta-glucosidase"/>
</dbReference>
<dbReference type="PANTHER" id="PTHR10353">
    <property type="entry name" value="GLYCOSYL HYDROLASE"/>
    <property type="match status" value="1"/>
</dbReference>
<dbReference type="RefSeq" id="WP_014625717.1">
    <property type="nucleotide sequence ID" value="NC_017583.1"/>
</dbReference>
<feature type="binding site" evidence="10">
    <location>
        <position position="397"/>
    </location>
    <ligand>
        <name>substrate</name>
    </ligand>
</feature>
<dbReference type="STRING" id="869211.Spith_2148"/>
<feature type="binding site" evidence="10">
    <location>
        <position position="20"/>
    </location>
    <ligand>
        <name>substrate</name>
    </ligand>
</feature>
<keyword evidence="4 12" id="KW-0378">Hydrolase</keyword>
<dbReference type="PROSITE" id="PS00572">
    <property type="entry name" value="GLYCOSYL_HYDROL_F1_1"/>
    <property type="match status" value="1"/>
</dbReference>
<dbReference type="SUPFAM" id="SSF51445">
    <property type="entry name" value="(Trans)glycosidases"/>
    <property type="match status" value="1"/>
</dbReference>
<evidence type="ECO:0000256" key="2">
    <source>
        <dbReference type="ARBA" id="ARBA00010838"/>
    </source>
</evidence>
<evidence type="ECO:0000256" key="5">
    <source>
        <dbReference type="ARBA" id="ARBA00023001"/>
    </source>
</evidence>
<dbReference type="FunFam" id="3.20.20.80:FF:000004">
    <property type="entry name" value="Beta-glucosidase 6-phospho-beta-glucosidase"/>
    <property type="match status" value="1"/>
</dbReference>
<evidence type="ECO:0000256" key="3">
    <source>
        <dbReference type="ARBA" id="ARBA00012744"/>
    </source>
</evidence>
<dbReference type="InterPro" id="IPR017853">
    <property type="entry name" value="GH"/>
</dbReference>
<dbReference type="PANTHER" id="PTHR10353:SF36">
    <property type="entry name" value="LP05116P"/>
    <property type="match status" value="1"/>
</dbReference>
<dbReference type="Gene3D" id="3.20.20.80">
    <property type="entry name" value="Glycosidases"/>
    <property type="match status" value="1"/>
</dbReference>
<dbReference type="NCBIfam" id="TIGR03356">
    <property type="entry name" value="BGL"/>
    <property type="match status" value="1"/>
</dbReference>
<dbReference type="PRINTS" id="PR00131">
    <property type="entry name" value="GLHYDRLASE1"/>
</dbReference>
<dbReference type="InterPro" id="IPR001360">
    <property type="entry name" value="Glyco_hydro_1"/>
</dbReference>